<dbReference type="InterPro" id="IPR007877">
    <property type="entry name" value="DUF707"/>
</dbReference>
<dbReference type="AlphaFoldDB" id="A0A9W7LZT9"/>
<comment type="caution">
    <text evidence="2">The sequence shown here is derived from an EMBL/GenBank/DDBJ whole genome shotgun (WGS) entry which is preliminary data.</text>
</comment>
<dbReference type="PANTHER" id="PTHR31210">
    <property type="entry name" value="OS06G0731900 PROTEIN"/>
    <property type="match status" value="1"/>
</dbReference>
<evidence type="ECO:0000313" key="3">
    <source>
        <dbReference type="Proteomes" id="UP001165190"/>
    </source>
</evidence>
<name>A0A9W7LZT9_HIBTR</name>
<dbReference type="PANTHER" id="PTHR31210:SF47">
    <property type="entry name" value="OS07G0564800 PROTEIN"/>
    <property type="match status" value="1"/>
</dbReference>
<protein>
    <recommendedName>
        <fullName evidence="4">Lysine ketoglutarate reductase trans-splicing-like protein</fullName>
    </recommendedName>
</protein>
<reference evidence="2" key="1">
    <citation type="submission" date="2023-05" db="EMBL/GenBank/DDBJ databases">
        <title>Genome and transcriptome analyses reveal genes involved in the formation of fine ridges on petal epidermal cells in Hibiscus trionum.</title>
        <authorList>
            <person name="Koshimizu S."/>
            <person name="Masuda S."/>
            <person name="Ishii T."/>
            <person name="Shirasu K."/>
            <person name="Hoshino A."/>
            <person name="Arita M."/>
        </authorList>
    </citation>
    <scope>NUCLEOTIDE SEQUENCE</scope>
    <source>
        <strain evidence="2">Hamamatsu line</strain>
    </source>
</reference>
<proteinExistence type="predicted"/>
<dbReference type="EMBL" id="BSYR01000019">
    <property type="protein sequence ID" value="GMI82371.1"/>
    <property type="molecule type" value="Genomic_DNA"/>
</dbReference>
<accession>A0A9W7LZT9</accession>
<gene>
    <name evidence="2" type="ORF">HRI_001906400</name>
</gene>
<evidence type="ECO:0000313" key="2">
    <source>
        <dbReference type="EMBL" id="GMI82371.1"/>
    </source>
</evidence>
<dbReference type="OrthoDB" id="9985979at2759"/>
<keyword evidence="3" id="KW-1185">Reference proteome</keyword>
<feature type="region of interest" description="Disordered" evidence="1">
    <location>
        <begin position="360"/>
        <end position="382"/>
    </location>
</feature>
<evidence type="ECO:0000256" key="1">
    <source>
        <dbReference type="SAM" id="MobiDB-lite"/>
    </source>
</evidence>
<dbReference type="Proteomes" id="UP001165190">
    <property type="component" value="Unassembled WGS sequence"/>
</dbReference>
<sequence>MLGLFCYYALWTMVFQQHKLIQYLLIKLCLSTRTVNSTDKRRNASSDVGNLRFKMRQLPFMGVVFTVMLYIVYRTTNYQYYETEMETKLHPFETVEDNELPSWKLRDLPHGIMQPLSDLELKPQWSKNSRSKVNVTTNKNLLAMPVGFKQKEHVDSVVRKFRAANFTIILFHYDGKVDGWRDLDWCGKATHIVAHNQTKWWFAKRFLHPDIVSIYDYIFLWDEDLGVKHFNPRRYLEIVKSEGLEISQPALDPNSTEIHHRITIRARMKKFHRRVYERRGKMKCSNTSEGPPCSGFVEGMAPVFSRAAWFCAWHLIQNDLVHGWGMDMKLGYCAQGDRTKNVGVIDSEYIVHKGIQTLGGTGELPSSKSKKRRSASSRASIFDPRAEIRRQSTWELKVFKERWNQAVEQDKYWDDPFPRQLRRRNKQESKVFDLHD</sequence>
<organism evidence="2 3">
    <name type="scientific">Hibiscus trionum</name>
    <name type="common">Flower of an hour</name>
    <dbReference type="NCBI Taxonomy" id="183268"/>
    <lineage>
        <taxon>Eukaryota</taxon>
        <taxon>Viridiplantae</taxon>
        <taxon>Streptophyta</taxon>
        <taxon>Embryophyta</taxon>
        <taxon>Tracheophyta</taxon>
        <taxon>Spermatophyta</taxon>
        <taxon>Magnoliopsida</taxon>
        <taxon>eudicotyledons</taxon>
        <taxon>Gunneridae</taxon>
        <taxon>Pentapetalae</taxon>
        <taxon>rosids</taxon>
        <taxon>malvids</taxon>
        <taxon>Malvales</taxon>
        <taxon>Malvaceae</taxon>
        <taxon>Malvoideae</taxon>
        <taxon>Hibiscus</taxon>
    </lineage>
</organism>
<evidence type="ECO:0008006" key="4">
    <source>
        <dbReference type="Google" id="ProtNLM"/>
    </source>
</evidence>
<dbReference type="Pfam" id="PF05212">
    <property type="entry name" value="DUF707"/>
    <property type="match status" value="1"/>
</dbReference>